<evidence type="ECO:0000259" key="4">
    <source>
        <dbReference type="Pfam" id="PF02894"/>
    </source>
</evidence>
<dbReference type="GO" id="GO:0000166">
    <property type="term" value="F:nucleotide binding"/>
    <property type="evidence" value="ECO:0007669"/>
    <property type="project" value="InterPro"/>
</dbReference>
<gene>
    <name evidence="5" type="ORF">AVDCRST_MAG01-01-2168</name>
</gene>
<dbReference type="EMBL" id="CADCUW010000303">
    <property type="protein sequence ID" value="CAA9419592.1"/>
    <property type="molecule type" value="Genomic_DNA"/>
</dbReference>
<sequence length="253" mass="27763">MECLRCRKPVFCEKPLAITVEDARGIVEAEAELGRKLVQVGFMRRYDPRHLEVKSAIDSGAIGQPVLLKGTHRNAGARSGTSSESILVNSAVHDLDAARWIVGREIEEVYVQGTNTPAASNGEVLDLQVIQLALGGGCLANIEVYVNAGYGYDVDLEVVGDAGTIRVAPANAPVLRKQRYASYPVEGDWLERFPAAYVLEMQRWIEDLHAGRLTGPDAWDGYMSLLLAESCISALHSGSREPFQNPRRPELYQ</sequence>
<dbReference type="Pfam" id="PF02894">
    <property type="entry name" value="GFO_IDH_MocA_C"/>
    <property type="match status" value="1"/>
</dbReference>
<dbReference type="SUPFAM" id="SSF51735">
    <property type="entry name" value="NAD(P)-binding Rossmann-fold domains"/>
    <property type="match status" value="1"/>
</dbReference>
<reference evidence="5" key="1">
    <citation type="submission" date="2020-02" db="EMBL/GenBank/DDBJ databases">
        <authorList>
            <person name="Meier V. D."/>
        </authorList>
    </citation>
    <scope>NUCLEOTIDE SEQUENCE</scope>
    <source>
        <strain evidence="5">AVDCRST_MAG01</strain>
    </source>
</reference>
<evidence type="ECO:0000256" key="2">
    <source>
        <dbReference type="ARBA" id="ARBA00023002"/>
    </source>
</evidence>
<dbReference type="InterPro" id="IPR004104">
    <property type="entry name" value="Gfo/Idh/MocA-like_OxRdtase_C"/>
</dbReference>
<feature type="domain" description="Gfo/Idh/MocA-like oxidoreductase C-terminal" evidence="4">
    <location>
        <begin position="54"/>
        <end position="238"/>
    </location>
</feature>
<feature type="domain" description="Gfo/Idh/MocA-like oxidoreductase N-terminal" evidence="3">
    <location>
        <begin position="2"/>
        <end position="42"/>
    </location>
</feature>
<dbReference type="Pfam" id="PF01408">
    <property type="entry name" value="GFO_IDH_MocA"/>
    <property type="match status" value="1"/>
</dbReference>
<dbReference type="PANTHER" id="PTHR42840:SF3">
    <property type="entry name" value="BINDING ROSSMANN FOLD OXIDOREDUCTASE, PUTATIVE (AFU_ORTHOLOGUE AFUA_2G10240)-RELATED"/>
    <property type="match status" value="1"/>
</dbReference>
<dbReference type="Gene3D" id="3.40.50.720">
    <property type="entry name" value="NAD(P)-binding Rossmann-like Domain"/>
    <property type="match status" value="2"/>
</dbReference>
<dbReference type="EC" id="1.1.1.18" evidence="5"/>
<proteinExistence type="inferred from homology"/>
<evidence type="ECO:0000256" key="1">
    <source>
        <dbReference type="ARBA" id="ARBA00010928"/>
    </source>
</evidence>
<accession>A0A6J4PLT6</accession>
<evidence type="ECO:0000259" key="3">
    <source>
        <dbReference type="Pfam" id="PF01408"/>
    </source>
</evidence>
<dbReference type="InterPro" id="IPR036291">
    <property type="entry name" value="NAD(P)-bd_dom_sf"/>
</dbReference>
<name>A0A6J4PLT6_9ACTN</name>
<protein>
    <submittedName>
        <fullName evidence="5">Myo-inositol 2-dehydrogenase</fullName>
        <ecNumber evidence="5">1.1.1.18</ecNumber>
    </submittedName>
</protein>
<organism evidence="5">
    <name type="scientific">uncultured Rubrobacteraceae bacterium</name>
    <dbReference type="NCBI Taxonomy" id="349277"/>
    <lineage>
        <taxon>Bacteria</taxon>
        <taxon>Bacillati</taxon>
        <taxon>Actinomycetota</taxon>
        <taxon>Rubrobacteria</taxon>
        <taxon>Rubrobacterales</taxon>
        <taxon>Rubrobacteraceae</taxon>
        <taxon>environmental samples</taxon>
    </lineage>
</organism>
<dbReference type="PANTHER" id="PTHR42840">
    <property type="entry name" value="NAD(P)-BINDING ROSSMANN-FOLD SUPERFAMILY PROTEIN-RELATED"/>
    <property type="match status" value="1"/>
</dbReference>
<keyword evidence="2 5" id="KW-0560">Oxidoreductase</keyword>
<comment type="similarity">
    <text evidence="1">Belongs to the Gfo/Idh/MocA family.</text>
</comment>
<dbReference type="Gene3D" id="3.30.360.10">
    <property type="entry name" value="Dihydrodipicolinate Reductase, domain 2"/>
    <property type="match status" value="1"/>
</dbReference>
<evidence type="ECO:0000313" key="5">
    <source>
        <dbReference type="EMBL" id="CAA9419592.1"/>
    </source>
</evidence>
<dbReference type="SUPFAM" id="SSF55347">
    <property type="entry name" value="Glyceraldehyde-3-phosphate dehydrogenase-like, C-terminal domain"/>
    <property type="match status" value="1"/>
</dbReference>
<dbReference type="GO" id="GO:0050112">
    <property type="term" value="F:inositol 2-dehydrogenase (NAD+) activity"/>
    <property type="evidence" value="ECO:0007669"/>
    <property type="project" value="UniProtKB-EC"/>
</dbReference>
<dbReference type="AlphaFoldDB" id="A0A6J4PLT6"/>
<dbReference type="InterPro" id="IPR000683">
    <property type="entry name" value="Gfo/Idh/MocA-like_OxRdtase_N"/>
</dbReference>